<gene>
    <name evidence="1" type="ORF">PACLA_8A088578</name>
</gene>
<reference evidence="1" key="1">
    <citation type="submission" date="2020-04" db="EMBL/GenBank/DDBJ databases">
        <authorList>
            <person name="Alioto T."/>
            <person name="Alioto T."/>
            <person name="Gomez Garrido J."/>
        </authorList>
    </citation>
    <scope>NUCLEOTIDE SEQUENCE</scope>
    <source>
        <strain evidence="1">A484AB</strain>
    </source>
</reference>
<proteinExistence type="predicted"/>
<dbReference type="AlphaFoldDB" id="A0A7D9KG91"/>
<sequence>MKLSVFVIETLHTRSAEVLKETAALVSEHEYLTPEDKQSIIERVHALSPRTDGLPAAAVNKYKRMNREFLVLIESEVESRDAWITKNEAKMALPPAEDVQDLEGFLQLKDAHD</sequence>
<feature type="non-terminal residue" evidence="1">
    <location>
        <position position="1"/>
    </location>
</feature>
<dbReference type="EMBL" id="CACRXK020036841">
    <property type="protein sequence ID" value="CAB4044915.1"/>
    <property type="molecule type" value="Genomic_DNA"/>
</dbReference>
<evidence type="ECO:0000313" key="1">
    <source>
        <dbReference type="EMBL" id="CAB4044915.1"/>
    </source>
</evidence>
<evidence type="ECO:0000313" key="2">
    <source>
        <dbReference type="Proteomes" id="UP001152795"/>
    </source>
</evidence>
<dbReference type="Proteomes" id="UP001152795">
    <property type="component" value="Unassembled WGS sequence"/>
</dbReference>
<comment type="caution">
    <text evidence="1">The sequence shown here is derived from an EMBL/GenBank/DDBJ whole genome shotgun (WGS) entry which is preliminary data.</text>
</comment>
<organism evidence="1 2">
    <name type="scientific">Paramuricea clavata</name>
    <name type="common">Red gorgonian</name>
    <name type="synonym">Violescent sea-whip</name>
    <dbReference type="NCBI Taxonomy" id="317549"/>
    <lineage>
        <taxon>Eukaryota</taxon>
        <taxon>Metazoa</taxon>
        <taxon>Cnidaria</taxon>
        <taxon>Anthozoa</taxon>
        <taxon>Octocorallia</taxon>
        <taxon>Malacalcyonacea</taxon>
        <taxon>Plexauridae</taxon>
        <taxon>Paramuricea</taxon>
    </lineage>
</organism>
<protein>
    <submittedName>
        <fullName evidence="1">Uncharacterized protein</fullName>
    </submittedName>
</protein>
<name>A0A7D9KG91_PARCT</name>
<keyword evidence="2" id="KW-1185">Reference proteome</keyword>
<accession>A0A7D9KG91</accession>